<evidence type="ECO:0000313" key="2">
    <source>
        <dbReference type="Proteomes" id="UP000298327"/>
    </source>
</evidence>
<proteinExistence type="predicted"/>
<organism evidence="1 2">
    <name type="scientific">Dentipellis fragilis</name>
    <dbReference type="NCBI Taxonomy" id="205917"/>
    <lineage>
        <taxon>Eukaryota</taxon>
        <taxon>Fungi</taxon>
        <taxon>Dikarya</taxon>
        <taxon>Basidiomycota</taxon>
        <taxon>Agaricomycotina</taxon>
        <taxon>Agaricomycetes</taxon>
        <taxon>Russulales</taxon>
        <taxon>Hericiaceae</taxon>
        <taxon>Dentipellis</taxon>
    </lineage>
</organism>
<dbReference type="AlphaFoldDB" id="A0A4Y9YEH2"/>
<sequence length="146" mass="16432">MHWHKHKPATQFRQYGAVDKYLNLKFPLDLVKPQNELRDEAPNQEAFKDAANTHDVKTIADELEIGDISISSFGGVVDNGTKYPDFVVASYFGSDEHGDLIAEVPRSVIEIGSLGRQLKPPTKDHKRRVISQLQGYLDQIVFLGEN</sequence>
<evidence type="ECO:0000313" key="1">
    <source>
        <dbReference type="EMBL" id="TFY60400.1"/>
    </source>
</evidence>
<protein>
    <submittedName>
        <fullName evidence="1">Uncharacterized protein</fullName>
    </submittedName>
</protein>
<reference evidence="1 2" key="1">
    <citation type="submission" date="2019-02" db="EMBL/GenBank/DDBJ databases">
        <title>Genome sequencing of the rare red list fungi Dentipellis fragilis.</title>
        <authorList>
            <person name="Buettner E."/>
            <person name="Kellner H."/>
        </authorList>
    </citation>
    <scope>NUCLEOTIDE SEQUENCE [LARGE SCALE GENOMIC DNA]</scope>
    <source>
        <strain evidence="1 2">DSM 105465</strain>
    </source>
</reference>
<gene>
    <name evidence="1" type="ORF">EVG20_g7435</name>
</gene>
<keyword evidence="2" id="KW-1185">Reference proteome</keyword>
<comment type="caution">
    <text evidence="1">The sequence shown here is derived from an EMBL/GenBank/DDBJ whole genome shotgun (WGS) entry which is preliminary data.</text>
</comment>
<dbReference type="Proteomes" id="UP000298327">
    <property type="component" value="Unassembled WGS sequence"/>
</dbReference>
<dbReference type="EMBL" id="SEOQ01000565">
    <property type="protein sequence ID" value="TFY60400.1"/>
    <property type="molecule type" value="Genomic_DNA"/>
</dbReference>
<name>A0A4Y9YEH2_9AGAM</name>
<dbReference type="OrthoDB" id="3235981at2759"/>
<accession>A0A4Y9YEH2</accession>